<feature type="transmembrane region" description="Helical" evidence="2">
    <location>
        <begin position="442"/>
        <end position="462"/>
    </location>
</feature>
<proteinExistence type="predicted"/>
<evidence type="ECO:0000256" key="3">
    <source>
        <dbReference type="SAM" id="SignalP"/>
    </source>
</evidence>
<dbReference type="EMBL" id="CDSF01000079">
    <property type="protein sequence ID" value="CEO97348.1"/>
    <property type="molecule type" value="Genomic_DNA"/>
</dbReference>
<feature type="region of interest" description="Disordered" evidence="1">
    <location>
        <begin position="164"/>
        <end position="241"/>
    </location>
</feature>
<dbReference type="AlphaFoldDB" id="A0A0G4IPS2"/>
<reference evidence="4 5" key="1">
    <citation type="submission" date="2015-02" db="EMBL/GenBank/DDBJ databases">
        <authorList>
            <person name="Chooi Y.-H."/>
        </authorList>
    </citation>
    <scope>NUCLEOTIDE SEQUENCE [LARGE SCALE GENOMIC DNA]</scope>
    <source>
        <strain evidence="4">E3</strain>
    </source>
</reference>
<evidence type="ECO:0000313" key="5">
    <source>
        <dbReference type="Proteomes" id="UP000039324"/>
    </source>
</evidence>
<feature type="compositionally biased region" description="Polar residues" evidence="1">
    <location>
        <begin position="393"/>
        <end position="408"/>
    </location>
</feature>
<accession>A0A0G4IPS2</accession>
<protein>
    <recommendedName>
        <fullName evidence="6">GOLD domain-containing protein</fullName>
    </recommendedName>
</protein>
<evidence type="ECO:0000256" key="2">
    <source>
        <dbReference type="SAM" id="Phobius"/>
    </source>
</evidence>
<feature type="region of interest" description="Disordered" evidence="1">
    <location>
        <begin position="258"/>
        <end position="422"/>
    </location>
</feature>
<keyword evidence="5" id="KW-1185">Reference proteome</keyword>
<keyword evidence="2" id="KW-1133">Transmembrane helix</keyword>
<keyword evidence="2" id="KW-0472">Membrane</keyword>
<evidence type="ECO:0000313" key="4">
    <source>
        <dbReference type="EMBL" id="CEO97348.1"/>
    </source>
</evidence>
<feature type="signal peptide" evidence="3">
    <location>
        <begin position="1"/>
        <end position="17"/>
    </location>
</feature>
<feature type="compositionally biased region" description="Basic and acidic residues" evidence="1">
    <location>
        <begin position="292"/>
        <end position="307"/>
    </location>
</feature>
<dbReference type="Proteomes" id="UP000039324">
    <property type="component" value="Unassembled WGS sequence"/>
</dbReference>
<keyword evidence="3" id="KW-0732">Signal</keyword>
<organism evidence="4 5">
    <name type="scientific">Plasmodiophora brassicae</name>
    <name type="common">Clubroot disease agent</name>
    <dbReference type="NCBI Taxonomy" id="37360"/>
    <lineage>
        <taxon>Eukaryota</taxon>
        <taxon>Sar</taxon>
        <taxon>Rhizaria</taxon>
        <taxon>Endomyxa</taxon>
        <taxon>Phytomyxea</taxon>
        <taxon>Plasmodiophorida</taxon>
        <taxon>Plasmodiophoridae</taxon>
        <taxon>Plasmodiophora</taxon>
    </lineage>
</organism>
<feature type="compositionally biased region" description="Low complexity" evidence="1">
    <location>
        <begin position="374"/>
        <end position="388"/>
    </location>
</feature>
<feature type="compositionally biased region" description="Polar residues" evidence="1">
    <location>
        <begin position="225"/>
        <end position="239"/>
    </location>
</feature>
<evidence type="ECO:0008006" key="6">
    <source>
        <dbReference type="Google" id="ProtNLM"/>
    </source>
</evidence>
<name>A0A0G4IPS2_PLABS</name>
<evidence type="ECO:0000256" key="1">
    <source>
        <dbReference type="SAM" id="MobiDB-lite"/>
    </source>
</evidence>
<feature type="non-terminal residue" evidence="4">
    <location>
        <position position="1"/>
    </location>
</feature>
<feature type="compositionally biased region" description="Acidic residues" evidence="1">
    <location>
        <begin position="315"/>
        <end position="346"/>
    </location>
</feature>
<feature type="chain" id="PRO_5005192946" description="GOLD domain-containing protein" evidence="3">
    <location>
        <begin position="18"/>
        <end position="523"/>
    </location>
</feature>
<feature type="compositionally biased region" description="Basic and acidic residues" evidence="1">
    <location>
        <begin position="179"/>
        <end position="188"/>
    </location>
</feature>
<gene>
    <name evidence="4" type="ORF">PBRA_000693</name>
</gene>
<sequence>LRGRELSLIMIVHVALAVIIAGQVVQGAVYTTSGVAVTLEKPSWMRLRIQPNRAFFLSAAIPEAICDEIQVEMDVEPSDDGNRVLFELFGEDSELMKTFDLTPYKLDDDTDGLNRHWTFSIPKDSEVVEYINDHMEAITLSLAAEAITNRITIQKPSIVIKTTDDDQEDGLSGSYARSDVSEMERGERGVSLAEQDITPESLSDTRAADEHDVVDIPDPEVPSGASETTGDVASPLPSTTEDDDILSELWAMFDAVDHPELPPVTSGPAAPEEQTFDDVEPILSVTNNAADSPREDEFVADESRADTQPDLNAGFDDEVYSDNESDVVSDDEQGFSDPQSDDDVDANDGPGPDAEPAAETSGPVRDAPFRSARETSTTETSGTQGSQQFPAEPSTSSANSVNAETGETSFEPPPRQAGSSSGDVVIQVTHEQPKSWITKKEIPYLAGVTIFLVAALIAFFLWRRQQKLRARNAAMYAHTVFGVEHVIHGIVPEDQAGLHPTDDHALGFSTAAQMRKPFQDVIV</sequence>
<keyword evidence="2" id="KW-0812">Transmembrane</keyword>